<feature type="domain" description="Timeless N-terminal" evidence="4">
    <location>
        <begin position="46"/>
        <end position="227"/>
    </location>
</feature>
<name>A0A210PTM0_MIZYE</name>
<dbReference type="GO" id="GO:0000076">
    <property type="term" value="P:DNA replication checkpoint signaling"/>
    <property type="evidence" value="ECO:0007669"/>
    <property type="project" value="TreeGrafter"/>
</dbReference>
<evidence type="ECO:0000256" key="2">
    <source>
        <dbReference type="ARBA" id="ARBA00008174"/>
    </source>
</evidence>
<dbReference type="GO" id="GO:0031298">
    <property type="term" value="C:replication fork protection complex"/>
    <property type="evidence" value="ECO:0007669"/>
    <property type="project" value="TreeGrafter"/>
</dbReference>
<dbReference type="GO" id="GO:0003677">
    <property type="term" value="F:DNA binding"/>
    <property type="evidence" value="ECO:0007669"/>
    <property type="project" value="TreeGrafter"/>
</dbReference>
<comment type="similarity">
    <text evidence="2">Belongs to the timeless family.</text>
</comment>
<comment type="caution">
    <text evidence="6">The sequence shown here is derived from an EMBL/GenBank/DDBJ whole genome shotgun (WGS) entry which is preliminary data.</text>
</comment>
<organism evidence="6 7">
    <name type="scientific">Mizuhopecten yessoensis</name>
    <name type="common">Japanese scallop</name>
    <name type="synonym">Patinopecten yessoensis</name>
    <dbReference type="NCBI Taxonomy" id="6573"/>
    <lineage>
        <taxon>Eukaryota</taxon>
        <taxon>Metazoa</taxon>
        <taxon>Spiralia</taxon>
        <taxon>Lophotrochozoa</taxon>
        <taxon>Mollusca</taxon>
        <taxon>Bivalvia</taxon>
        <taxon>Autobranchia</taxon>
        <taxon>Pteriomorphia</taxon>
        <taxon>Pectinida</taxon>
        <taxon>Pectinoidea</taxon>
        <taxon>Pectinidae</taxon>
        <taxon>Mizuhopecten</taxon>
    </lineage>
</organism>
<dbReference type="EMBL" id="NEDP02005507">
    <property type="protein sequence ID" value="OWF39805.1"/>
    <property type="molecule type" value="Genomic_DNA"/>
</dbReference>
<dbReference type="GO" id="GO:0006281">
    <property type="term" value="P:DNA repair"/>
    <property type="evidence" value="ECO:0007669"/>
    <property type="project" value="TreeGrafter"/>
</dbReference>
<comment type="subcellular location">
    <subcellularLocation>
        <location evidence="1">Nucleus</location>
    </subcellularLocation>
</comment>
<dbReference type="GO" id="GO:0043111">
    <property type="term" value="P:replication fork arrest"/>
    <property type="evidence" value="ECO:0007669"/>
    <property type="project" value="TreeGrafter"/>
</dbReference>
<evidence type="ECO:0000256" key="1">
    <source>
        <dbReference type="ARBA" id="ARBA00004123"/>
    </source>
</evidence>
<dbReference type="InterPro" id="IPR006906">
    <property type="entry name" value="Timeless_N"/>
</dbReference>
<dbReference type="Proteomes" id="UP000242188">
    <property type="component" value="Unassembled WGS sequence"/>
</dbReference>
<dbReference type="GO" id="GO:0048511">
    <property type="term" value="P:rhythmic process"/>
    <property type="evidence" value="ECO:0007669"/>
    <property type="project" value="UniProtKB-KW"/>
</dbReference>
<evidence type="ECO:0000259" key="5">
    <source>
        <dbReference type="Pfam" id="PF05029"/>
    </source>
</evidence>
<evidence type="ECO:0000313" key="7">
    <source>
        <dbReference type="Proteomes" id="UP000242188"/>
    </source>
</evidence>
<dbReference type="STRING" id="6573.A0A210PTM0"/>
<dbReference type="PANTHER" id="PTHR22940:SF5">
    <property type="entry name" value="PROTEIN TIMELESS"/>
    <property type="match status" value="1"/>
</dbReference>
<feature type="domain" description="Timeless C-terminal" evidence="5">
    <location>
        <begin position="745"/>
        <end position="845"/>
    </location>
</feature>
<gene>
    <name evidence="6" type="ORF">KP79_PYT20132</name>
</gene>
<keyword evidence="7" id="KW-1185">Reference proteome</keyword>
<proteinExistence type="inferred from homology"/>
<dbReference type="InterPro" id="IPR007725">
    <property type="entry name" value="TIMELESS_C"/>
</dbReference>
<dbReference type="OrthoDB" id="6429365at2759"/>
<keyword evidence="3" id="KW-0539">Nucleus</keyword>
<dbReference type="Pfam" id="PF05029">
    <property type="entry name" value="TIMELESS_C"/>
    <property type="match status" value="1"/>
</dbReference>
<sequence>MEWHIMNVDGLNSLSSNLGMVEDGVYIPSCNSQEILEENVEFLMKDTLEKTYRRLLFNNKFPEKELLPLIMYIQDDHTNLQEALRLMILLTNPVDCYLETSVGERTKPPWATELEKAIKKTIEKSFCRAFLTPILGEVKLLLEEAGPYDLMDDAVLAINNCIFMIRNLLYMYESNPDQSTLIQHIEHVRLLLDCGYEDVLVSLLQKKEMSKWSSGIMQVSWMIYKGKTNGLFSNLTDNKVHWEPMIECMPMGGGRMSDLDGSDTCGLNHVFDNTCSILDGSEQGSQSSDNFDSFLLRRESNNLLKITATMSLWTSEGMVEFRDKLTTFTTRILKGGFMAVISDIMNQLTSKDIVLDEAYLFWMLALFMRFAKTTQLPVKSVKQVLTKDMVGYLTYQCFIRAEDIFVHQTFTKKEPQKLHLALCALKEILEFLYNVQQVDNLNEEEKQYIQGLNKTLAAMTDLPQLMVYLVRHCSIELLGGSFLEDLVFTNHLLMLHLDKWINTGLTRKSFSLLTHVQNYATFGIMGKYGRLLEQFLDNPMELNNCLFTMMHHVAGDCGSPSVLLQKPILDTFLEINDQELFVSDEVDDLIEFIINKFITTAEDDPYQCAIHMFSEHTASDCDNFDAELLSQGSTDASVETVWSSEDDDILIMVYMESEDKSKIVDEILRHFQEVDKNKTREQIICQLIDSEWMEEEDKAKLLALFPEYKPQRSTTPIAPNQPDFTICAKKRKHDEEKDWIPCCVRSLEDSGCRGAISWLQGLFCEAAFIKMNPEYIIKEATEEPITKFHVLHNKSIPIVCFTEEQDGFLANKMFCTLLENLGIHMPEDVGLQHPRIPHFWSPKQLLNTAERLGPLDEVSLKFDKILITKLQDDDVYNLPEADDVITRKSPKKIENDSCRYKYAQESSGLLWTDLIQNFNKA</sequence>
<evidence type="ECO:0000259" key="4">
    <source>
        <dbReference type="Pfam" id="PF04821"/>
    </source>
</evidence>
<dbReference type="Pfam" id="PF04821">
    <property type="entry name" value="TIMELESS"/>
    <property type="match status" value="1"/>
</dbReference>
<protein>
    <submittedName>
        <fullName evidence="6">Protein timeless</fullName>
    </submittedName>
</protein>
<evidence type="ECO:0000256" key="3">
    <source>
        <dbReference type="ARBA" id="ARBA00023242"/>
    </source>
</evidence>
<reference evidence="6 7" key="1">
    <citation type="journal article" date="2017" name="Nat. Ecol. Evol.">
        <title>Scallop genome provides insights into evolution of bilaterian karyotype and development.</title>
        <authorList>
            <person name="Wang S."/>
            <person name="Zhang J."/>
            <person name="Jiao W."/>
            <person name="Li J."/>
            <person name="Xun X."/>
            <person name="Sun Y."/>
            <person name="Guo X."/>
            <person name="Huan P."/>
            <person name="Dong B."/>
            <person name="Zhang L."/>
            <person name="Hu X."/>
            <person name="Sun X."/>
            <person name="Wang J."/>
            <person name="Zhao C."/>
            <person name="Wang Y."/>
            <person name="Wang D."/>
            <person name="Huang X."/>
            <person name="Wang R."/>
            <person name="Lv J."/>
            <person name="Li Y."/>
            <person name="Zhang Z."/>
            <person name="Liu B."/>
            <person name="Lu W."/>
            <person name="Hui Y."/>
            <person name="Liang J."/>
            <person name="Zhou Z."/>
            <person name="Hou R."/>
            <person name="Li X."/>
            <person name="Liu Y."/>
            <person name="Li H."/>
            <person name="Ning X."/>
            <person name="Lin Y."/>
            <person name="Zhao L."/>
            <person name="Xing Q."/>
            <person name="Dou J."/>
            <person name="Li Y."/>
            <person name="Mao J."/>
            <person name="Guo H."/>
            <person name="Dou H."/>
            <person name="Li T."/>
            <person name="Mu C."/>
            <person name="Jiang W."/>
            <person name="Fu Q."/>
            <person name="Fu X."/>
            <person name="Miao Y."/>
            <person name="Liu J."/>
            <person name="Yu Q."/>
            <person name="Li R."/>
            <person name="Liao H."/>
            <person name="Li X."/>
            <person name="Kong Y."/>
            <person name="Jiang Z."/>
            <person name="Chourrout D."/>
            <person name="Li R."/>
            <person name="Bao Z."/>
        </authorList>
    </citation>
    <scope>NUCLEOTIDE SEQUENCE [LARGE SCALE GENOMIC DNA]</scope>
    <source>
        <strain evidence="6 7">PY_sf001</strain>
    </source>
</reference>
<evidence type="ECO:0000313" key="6">
    <source>
        <dbReference type="EMBL" id="OWF39805.1"/>
    </source>
</evidence>
<dbReference type="PANTHER" id="PTHR22940">
    <property type="entry name" value="TIMEOUT/TIMELESS-2"/>
    <property type="match status" value="1"/>
</dbReference>
<accession>A0A210PTM0</accession>
<dbReference type="AlphaFoldDB" id="A0A210PTM0"/>
<dbReference type="InterPro" id="IPR044998">
    <property type="entry name" value="Timeless"/>
</dbReference>